<reference evidence="7 8" key="1">
    <citation type="submission" date="2024-03" db="EMBL/GenBank/DDBJ databases">
        <title>Adaptation during the transition from Ophiocordyceps entomopathogen to insect associate is accompanied by gene loss and intensified selection.</title>
        <authorList>
            <person name="Ward C.M."/>
            <person name="Onetto C.A."/>
            <person name="Borneman A.R."/>
        </authorList>
    </citation>
    <scope>NUCLEOTIDE SEQUENCE [LARGE SCALE GENOMIC DNA]</scope>
    <source>
        <strain evidence="7">AWRI1</strain>
        <tissue evidence="7">Single Adult Female</tissue>
    </source>
</reference>
<proteinExistence type="inferred from homology"/>
<keyword evidence="2" id="KW-0597">Phosphoprotein</keyword>
<evidence type="ECO:0000259" key="6">
    <source>
        <dbReference type="Pfam" id="PF03088"/>
    </source>
</evidence>
<keyword evidence="8" id="KW-1185">Reference proteome</keyword>
<evidence type="ECO:0000313" key="8">
    <source>
        <dbReference type="Proteomes" id="UP001367676"/>
    </source>
</evidence>
<dbReference type="GO" id="GO:0012505">
    <property type="term" value="C:endomembrane system"/>
    <property type="evidence" value="ECO:0007669"/>
    <property type="project" value="TreeGrafter"/>
</dbReference>
<feature type="compositionally biased region" description="Basic and acidic residues" evidence="4">
    <location>
        <begin position="1"/>
        <end position="10"/>
    </location>
</feature>
<dbReference type="SUPFAM" id="SSF63829">
    <property type="entry name" value="Calcium-dependent phosphotriesterase"/>
    <property type="match status" value="1"/>
</dbReference>
<comment type="similarity">
    <text evidence="1">Belongs to the strictosidine synthase family.</text>
</comment>
<dbReference type="InterPro" id="IPR011042">
    <property type="entry name" value="6-blade_b-propeller_TolB-like"/>
</dbReference>
<organism evidence="7 8">
    <name type="scientific">Parthenolecanium corni</name>
    <dbReference type="NCBI Taxonomy" id="536013"/>
    <lineage>
        <taxon>Eukaryota</taxon>
        <taxon>Metazoa</taxon>
        <taxon>Ecdysozoa</taxon>
        <taxon>Arthropoda</taxon>
        <taxon>Hexapoda</taxon>
        <taxon>Insecta</taxon>
        <taxon>Pterygota</taxon>
        <taxon>Neoptera</taxon>
        <taxon>Paraneoptera</taxon>
        <taxon>Hemiptera</taxon>
        <taxon>Sternorrhyncha</taxon>
        <taxon>Coccoidea</taxon>
        <taxon>Coccidae</taxon>
        <taxon>Parthenolecanium</taxon>
    </lineage>
</organism>
<keyword evidence="5" id="KW-0472">Membrane</keyword>
<evidence type="ECO:0000256" key="2">
    <source>
        <dbReference type="ARBA" id="ARBA00022553"/>
    </source>
</evidence>
<dbReference type="Gene3D" id="2.120.10.30">
    <property type="entry name" value="TolB, C-terminal domain"/>
    <property type="match status" value="1"/>
</dbReference>
<dbReference type="Proteomes" id="UP001367676">
    <property type="component" value="Unassembled WGS sequence"/>
</dbReference>
<protein>
    <recommendedName>
        <fullName evidence="6">Strictosidine synthase conserved region domain-containing protein</fullName>
    </recommendedName>
</protein>
<accession>A0AAN9TDW4</accession>
<evidence type="ECO:0000256" key="5">
    <source>
        <dbReference type="SAM" id="Phobius"/>
    </source>
</evidence>
<keyword evidence="3" id="KW-0325">Glycoprotein</keyword>
<feature type="compositionally biased region" description="Basic and acidic residues" evidence="4">
    <location>
        <begin position="24"/>
        <end position="36"/>
    </location>
</feature>
<dbReference type="AlphaFoldDB" id="A0AAN9TDW4"/>
<feature type="transmembrane region" description="Helical" evidence="5">
    <location>
        <begin position="57"/>
        <end position="83"/>
    </location>
</feature>
<evidence type="ECO:0000256" key="1">
    <source>
        <dbReference type="ARBA" id="ARBA00009191"/>
    </source>
</evidence>
<dbReference type="GO" id="GO:0016787">
    <property type="term" value="F:hydrolase activity"/>
    <property type="evidence" value="ECO:0007669"/>
    <property type="project" value="TreeGrafter"/>
</dbReference>
<dbReference type="PANTHER" id="PTHR10426">
    <property type="entry name" value="STRICTOSIDINE SYNTHASE-RELATED"/>
    <property type="match status" value="1"/>
</dbReference>
<evidence type="ECO:0000256" key="3">
    <source>
        <dbReference type="ARBA" id="ARBA00023180"/>
    </source>
</evidence>
<gene>
    <name evidence="7" type="ORF">V9T40_000898</name>
</gene>
<dbReference type="EMBL" id="JBBCAQ010000034">
    <property type="protein sequence ID" value="KAK7580269.1"/>
    <property type="molecule type" value="Genomic_DNA"/>
</dbReference>
<keyword evidence="5" id="KW-1133">Transmembrane helix</keyword>
<sequence length="341" mass="37813">MRCTADETRAQQRNNTKYLTDGPSQKDERDSKGEERPAYICETKEFQDTRGAGGRMVVWLCLLKSVLKLTFLVGILASAILFLPNLPPHNVNFTSYELPPTKKLEGPLALNTKLNNAEKLFENLLKGPESFTYHKGILYTGVQGGYVVKISGNTVTPFLKFGKSCAGFHEPQICGRPLGLRMDSKENLYVADAYYGIFKVNVTTGESVPLFDLETPIEGRKPKLVNSVAIASDGTIYWTESDSNFYLHDLLLSFLADGSGRLFKYDPVTKTNTVLADQLRFANGISLSPDESQIYFAESGGYRIRRYFLKGSNKGKLEVAADGLPGAPDNIKTDKQGNMYV</sequence>
<keyword evidence="5" id="KW-0812">Transmembrane</keyword>
<comment type="caution">
    <text evidence="7">The sequence shown here is derived from an EMBL/GenBank/DDBJ whole genome shotgun (WGS) entry which is preliminary data.</text>
</comment>
<evidence type="ECO:0000313" key="7">
    <source>
        <dbReference type="EMBL" id="KAK7580269.1"/>
    </source>
</evidence>
<evidence type="ECO:0000256" key="4">
    <source>
        <dbReference type="SAM" id="MobiDB-lite"/>
    </source>
</evidence>
<feature type="non-terminal residue" evidence="7">
    <location>
        <position position="341"/>
    </location>
</feature>
<dbReference type="PANTHER" id="PTHR10426:SF88">
    <property type="entry name" value="ADIPOCYTE PLASMA MEMBRANE-ASSOCIATED PROTEIN HEMOMUCIN-RELATED"/>
    <property type="match status" value="1"/>
</dbReference>
<dbReference type="Pfam" id="PF20067">
    <property type="entry name" value="SSL_N"/>
    <property type="match status" value="1"/>
</dbReference>
<dbReference type="Pfam" id="PF03088">
    <property type="entry name" value="Str_synth"/>
    <property type="match status" value="1"/>
</dbReference>
<dbReference type="InterPro" id="IPR018119">
    <property type="entry name" value="Strictosidine_synth_cons-reg"/>
</dbReference>
<feature type="domain" description="Strictosidine synthase conserved region" evidence="6">
    <location>
        <begin position="226"/>
        <end position="311"/>
    </location>
</feature>
<name>A0AAN9TDW4_9HEMI</name>
<feature type="region of interest" description="Disordered" evidence="4">
    <location>
        <begin position="1"/>
        <end position="36"/>
    </location>
</feature>